<dbReference type="EnsemblMetazoa" id="XM_021057705.2">
    <property type="protein sequence ID" value="XP_020913364.1"/>
    <property type="gene ID" value="LOC110251042"/>
</dbReference>
<keyword evidence="6" id="KW-1015">Disulfide bond</keyword>
<reference evidence="8" key="1">
    <citation type="submission" date="2022-11" db="UniProtKB">
        <authorList>
            <consortium name="EnsemblMetazoa"/>
        </authorList>
    </citation>
    <scope>IDENTIFICATION</scope>
</reference>
<feature type="transmembrane region" description="Helical" evidence="7">
    <location>
        <begin position="54"/>
        <end position="77"/>
    </location>
</feature>
<dbReference type="KEGG" id="epa:110251042"/>
<evidence type="ECO:0000256" key="5">
    <source>
        <dbReference type="ARBA" id="ARBA00023136"/>
    </source>
</evidence>
<dbReference type="InterPro" id="IPR008952">
    <property type="entry name" value="Tetraspanin_EC2_sf"/>
</dbReference>
<dbReference type="Pfam" id="PF00335">
    <property type="entry name" value="Tetraspanin"/>
    <property type="match status" value="1"/>
</dbReference>
<evidence type="ECO:0000256" key="1">
    <source>
        <dbReference type="ARBA" id="ARBA00004141"/>
    </source>
</evidence>
<keyword evidence="9" id="KW-1185">Reference proteome</keyword>
<dbReference type="GO" id="GO:0005886">
    <property type="term" value="C:plasma membrane"/>
    <property type="evidence" value="ECO:0007669"/>
    <property type="project" value="TreeGrafter"/>
</dbReference>
<evidence type="ECO:0000256" key="7">
    <source>
        <dbReference type="RuleBase" id="RU361218"/>
    </source>
</evidence>
<feature type="transmembrane region" description="Helical" evidence="7">
    <location>
        <begin position="84"/>
        <end position="107"/>
    </location>
</feature>
<dbReference type="RefSeq" id="XP_020913364.1">
    <property type="nucleotide sequence ID" value="XM_021057705.2"/>
</dbReference>
<dbReference type="OrthoDB" id="438211at2759"/>
<evidence type="ECO:0000256" key="6">
    <source>
        <dbReference type="PIRSR" id="PIRSR002419-1"/>
    </source>
</evidence>
<dbReference type="Gene3D" id="1.10.1450.10">
    <property type="entry name" value="Tetraspanin"/>
    <property type="match status" value="1"/>
</dbReference>
<sequence length="242" mass="26096">MALSCGMQCMKYLLFAFNLVFWIAGITVMSVGIWTRVSASEYASLMGESGFQAAANIMIAAGALVMFIGFVGCCGAIKENKCFLLLYFFLLLMIFILEIAAGILAYVKRDKVISTVEKAMNTSVAVEYGKSDKITKAVDHAQEMLKCCGAKGPKDWDTSDWKKKSNNGTVPQSCCKTPKSGCNKGAIGSGDYNTEGCAQALKDFIKGHMKTLGGIGVGIAIIQILGMIFSLCLFRSIGYEKI</sequence>
<feature type="transmembrane region" description="Helical" evidence="7">
    <location>
        <begin position="12"/>
        <end position="34"/>
    </location>
</feature>
<name>A0A913Y1N2_EXADI</name>
<dbReference type="InterPro" id="IPR018499">
    <property type="entry name" value="Tetraspanin/Peripherin"/>
</dbReference>
<evidence type="ECO:0000313" key="8">
    <source>
        <dbReference type="EnsemblMetazoa" id="XP_020913364.1"/>
    </source>
</evidence>
<keyword evidence="5 7" id="KW-0472">Membrane</keyword>
<comment type="subcellular location">
    <subcellularLocation>
        <location evidence="1 7">Membrane</location>
        <topology evidence="1 7">Multi-pass membrane protein</topology>
    </subcellularLocation>
</comment>
<feature type="disulfide bond" evidence="6">
    <location>
        <begin position="147"/>
        <end position="182"/>
    </location>
</feature>
<dbReference type="SUPFAM" id="SSF48652">
    <property type="entry name" value="Tetraspanin"/>
    <property type="match status" value="1"/>
</dbReference>
<evidence type="ECO:0000313" key="9">
    <source>
        <dbReference type="Proteomes" id="UP000887567"/>
    </source>
</evidence>
<dbReference type="OMA" id="QXGGCIT"/>
<dbReference type="GeneID" id="110251042"/>
<keyword evidence="4 7" id="KW-1133">Transmembrane helix</keyword>
<dbReference type="InterPro" id="IPR000301">
    <property type="entry name" value="Tetraspanin_animals"/>
</dbReference>
<evidence type="ECO:0000256" key="2">
    <source>
        <dbReference type="ARBA" id="ARBA00006840"/>
    </source>
</evidence>
<dbReference type="PIRSF" id="PIRSF002419">
    <property type="entry name" value="Tetraspanin"/>
    <property type="match status" value="1"/>
</dbReference>
<accession>A0A913Y1N2</accession>
<evidence type="ECO:0000256" key="4">
    <source>
        <dbReference type="ARBA" id="ARBA00022989"/>
    </source>
</evidence>
<organism evidence="8 9">
    <name type="scientific">Exaiptasia diaphana</name>
    <name type="common">Tropical sea anemone</name>
    <name type="synonym">Aiptasia pulchella</name>
    <dbReference type="NCBI Taxonomy" id="2652724"/>
    <lineage>
        <taxon>Eukaryota</taxon>
        <taxon>Metazoa</taxon>
        <taxon>Cnidaria</taxon>
        <taxon>Anthozoa</taxon>
        <taxon>Hexacorallia</taxon>
        <taxon>Actiniaria</taxon>
        <taxon>Aiptasiidae</taxon>
        <taxon>Exaiptasia</taxon>
    </lineage>
</organism>
<dbReference type="PANTHER" id="PTHR19282:SF544">
    <property type="entry name" value="TETRASPANIN"/>
    <property type="match status" value="1"/>
</dbReference>
<keyword evidence="3 7" id="KW-0812">Transmembrane</keyword>
<comment type="similarity">
    <text evidence="2 7">Belongs to the tetraspanin (TM4SF) family.</text>
</comment>
<dbReference type="Proteomes" id="UP000887567">
    <property type="component" value="Unplaced"/>
</dbReference>
<dbReference type="PRINTS" id="PR00259">
    <property type="entry name" value="TMFOUR"/>
</dbReference>
<evidence type="ECO:0000256" key="3">
    <source>
        <dbReference type="ARBA" id="ARBA00022692"/>
    </source>
</evidence>
<proteinExistence type="inferred from homology"/>
<dbReference type="PANTHER" id="PTHR19282">
    <property type="entry name" value="TETRASPANIN"/>
    <property type="match status" value="1"/>
</dbReference>
<protein>
    <recommendedName>
        <fullName evidence="7">Tetraspanin</fullName>
    </recommendedName>
</protein>
<feature type="transmembrane region" description="Helical" evidence="7">
    <location>
        <begin position="212"/>
        <end position="234"/>
    </location>
</feature>
<dbReference type="AlphaFoldDB" id="A0A913Y1N2"/>